<gene>
    <name evidence="3" type="ORF">C8J26_0404</name>
</gene>
<dbReference type="InterPro" id="IPR018035">
    <property type="entry name" value="Flagellar_FliH/T3SS_HrpE"/>
</dbReference>
<dbReference type="AlphaFoldDB" id="A0A2T5GS28"/>
<evidence type="ECO:0000259" key="2">
    <source>
        <dbReference type="Pfam" id="PF02108"/>
    </source>
</evidence>
<reference evidence="3 4" key="1">
    <citation type="submission" date="2018-04" db="EMBL/GenBank/DDBJ databases">
        <title>Genomic Encyclopedia of Type Strains, Phase III (KMG-III): the genomes of soil and plant-associated and newly described type strains.</title>
        <authorList>
            <person name="Whitman W."/>
        </authorList>
    </citation>
    <scope>NUCLEOTIDE SEQUENCE [LARGE SCALE GENOMIC DNA]</scope>
    <source>
        <strain evidence="3 4">MA101b</strain>
    </source>
</reference>
<comment type="caution">
    <text evidence="3">The sequence shown here is derived from an EMBL/GenBank/DDBJ whole genome shotgun (WGS) entry which is preliminary data.</text>
</comment>
<evidence type="ECO:0000256" key="1">
    <source>
        <dbReference type="SAM" id="MobiDB-lite"/>
    </source>
</evidence>
<keyword evidence="3" id="KW-0282">Flagellum</keyword>
<evidence type="ECO:0000313" key="4">
    <source>
        <dbReference type="Proteomes" id="UP000244189"/>
    </source>
</evidence>
<proteinExistence type="predicted"/>
<keyword evidence="3" id="KW-0966">Cell projection</keyword>
<sequence length="252" mass="25975">MSNGFTAGFASRHTTSANVLASAFAPPSGFAAADIRARATIRPANDFGQAFTAESVRDAAADTGTPRHFSPADKNANPTAGWDPLDPVSESSFIDPLAAAHAAGYEEGLAAAATAARDAAARDATLLGDLASALGADRIDRERIAGQLRQTVLFLVSKVVGEVGIAPDVLAGRIENAAELLADSAESALLRVHPDDVALLEGRLPKSIFAAGDPGVARGSFVLESASTIVEDGPELWLDQLAQAIDRVPVPR</sequence>
<dbReference type="EMBL" id="QAOG01000001">
    <property type="protein sequence ID" value="PTQ62127.1"/>
    <property type="molecule type" value="Genomic_DNA"/>
</dbReference>
<keyword evidence="3" id="KW-0969">Cilium</keyword>
<feature type="region of interest" description="Disordered" evidence="1">
    <location>
        <begin position="58"/>
        <end position="84"/>
    </location>
</feature>
<dbReference type="Proteomes" id="UP000244189">
    <property type="component" value="Unassembled WGS sequence"/>
</dbReference>
<protein>
    <submittedName>
        <fullName evidence="3">Flagellar assembly protein FliH</fullName>
    </submittedName>
</protein>
<feature type="domain" description="Flagellar assembly protein FliH/Type III secretion system HrpE" evidence="2">
    <location>
        <begin position="142"/>
        <end position="230"/>
    </location>
</feature>
<accession>A0A2T5GS28</accession>
<keyword evidence="4" id="KW-1185">Reference proteome</keyword>
<dbReference type="Pfam" id="PF02108">
    <property type="entry name" value="FliH"/>
    <property type="match status" value="1"/>
</dbReference>
<name>A0A2T5GS28_9SPHN</name>
<evidence type="ECO:0000313" key="3">
    <source>
        <dbReference type="EMBL" id="PTQ62127.1"/>
    </source>
</evidence>
<organism evidence="3 4">
    <name type="scientific">Sphingomonas aurantiaca</name>
    <dbReference type="NCBI Taxonomy" id="185949"/>
    <lineage>
        <taxon>Bacteria</taxon>
        <taxon>Pseudomonadati</taxon>
        <taxon>Pseudomonadota</taxon>
        <taxon>Alphaproteobacteria</taxon>
        <taxon>Sphingomonadales</taxon>
        <taxon>Sphingomonadaceae</taxon>
        <taxon>Sphingomonas</taxon>
    </lineage>
</organism>
<dbReference type="RefSeq" id="WP_107956502.1">
    <property type="nucleotide sequence ID" value="NZ_QAOG01000001.1"/>
</dbReference>